<comment type="similarity">
    <text evidence="1">Belongs to the CapA family.</text>
</comment>
<evidence type="ECO:0000256" key="1">
    <source>
        <dbReference type="ARBA" id="ARBA00005662"/>
    </source>
</evidence>
<dbReference type="SUPFAM" id="SSF56300">
    <property type="entry name" value="Metallo-dependent phosphatases"/>
    <property type="match status" value="1"/>
</dbReference>
<dbReference type="SMART" id="SM00854">
    <property type="entry name" value="PGA_cap"/>
    <property type="match status" value="1"/>
</dbReference>
<evidence type="ECO:0000313" key="3">
    <source>
        <dbReference type="EMBL" id="GAE93535.1"/>
    </source>
</evidence>
<dbReference type="InterPro" id="IPR019079">
    <property type="entry name" value="Capsule_synth_CapA"/>
</dbReference>
<organism evidence="3 4">
    <name type="scientific">Gracilibacillus boraciitolerans JCM 21714</name>
    <dbReference type="NCBI Taxonomy" id="1298598"/>
    <lineage>
        <taxon>Bacteria</taxon>
        <taxon>Bacillati</taxon>
        <taxon>Bacillota</taxon>
        <taxon>Bacilli</taxon>
        <taxon>Bacillales</taxon>
        <taxon>Bacillaceae</taxon>
        <taxon>Gracilibacillus</taxon>
    </lineage>
</organism>
<dbReference type="PANTHER" id="PTHR33393">
    <property type="entry name" value="POLYGLUTAMINE SYNTHESIS ACCESSORY PROTEIN RV0574C-RELATED"/>
    <property type="match status" value="1"/>
</dbReference>
<reference evidence="3 4" key="1">
    <citation type="journal article" date="2014" name="Genome Announc.">
        <title>Draft Genome Sequence of the Boron-Tolerant and Moderately Halotolerant Bacterium Gracilibacillus boraciitolerans JCM 21714T.</title>
        <authorList>
            <person name="Ahmed I."/>
            <person name="Oshima K."/>
            <person name="Suda W."/>
            <person name="Kitamura K."/>
            <person name="Iida T."/>
            <person name="Ohmori Y."/>
            <person name="Fujiwara T."/>
            <person name="Hattori M."/>
            <person name="Ohkuma M."/>
        </authorList>
    </citation>
    <scope>NUCLEOTIDE SEQUENCE [LARGE SCALE GENOMIC DNA]</scope>
    <source>
        <strain evidence="3 4">JCM 21714</strain>
    </source>
</reference>
<dbReference type="Pfam" id="PF09587">
    <property type="entry name" value="PGA_cap"/>
    <property type="match status" value="1"/>
</dbReference>
<dbReference type="eggNOG" id="COG2843">
    <property type="taxonomic scope" value="Bacteria"/>
</dbReference>
<dbReference type="Proteomes" id="UP000019102">
    <property type="component" value="Unassembled WGS sequence"/>
</dbReference>
<dbReference type="Gene3D" id="3.60.21.10">
    <property type="match status" value="1"/>
</dbReference>
<accession>W4VJG4</accession>
<evidence type="ECO:0000259" key="2">
    <source>
        <dbReference type="SMART" id="SM00854"/>
    </source>
</evidence>
<dbReference type="PANTHER" id="PTHR33393:SF12">
    <property type="entry name" value="CAPSULE BIOSYNTHESIS PROTEIN CAPA"/>
    <property type="match status" value="1"/>
</dbReference>
<dbReference type="AlphaFoldDB" id="W4VJG4"/>
<name>W4VJG4_9BACI</name>
<dbReference type="STRING" id="1298598.JCM21714_2622"/>
<feature type="domain" description="Capsule synthesis protein CapA" evidence="2">
    <location>
        <begin position="1"/>
        <end position="175"/>
    </location>
</feature>
<dbReference type="RefSeq" id="WP_268748336.1">
    <property type="nucleotide sequence ID" value="NZ_BAVS01000013.1"/>
</dbReference>
<gene>
    <name evidence="3" type="ORF">JCM21714_2622</name>
</gene>
<proteinExistence type="inferred from homology"/>
<protein>
    <submittedName>
        <fullName evidence="3">Capsule biosynthesis protein capA</fullName>
    </submittedName>
</protein>
<dbReference type="InterPro" id="IPR052169">
    <property type="entry name" value="CW_Biosynth-Accessory"/>
</dbReference>
<dbReference type="EMBL" id="BAVS01000013">
    <property type="protein sequence ID" value="GAE93535.1"/>
    <property type="molecule type" value="Genomic_DNA"/>
</dbReference>
<comment type="caution">
    <text evidence="3">The sequence shown here is derived from an EMBL/GenBank/DDBJ whole genome shotgun (WGS) entry which is preliminary data.</text>
</comment>
<sequence>MKELGGVDLVTMANNHTLDRGEQAIRNAINHYEKIGMDYTGSFKSEEDKKRIRVINTDEGISIAFLSYTYGTNGMTIPPGKEYLVNLINRTQIKADVAKAQDMADAIIVSYHFGEEYQPLPNQQQKELVQYSADLGVDVIIGHHPHVLQPIEWVEGKNGNQTLVAYSLGNFVSGQYELYQRTGGIFEFKISKESKDKTKITVHSPDFLPTFVSFERSGESLKNVAVVPLKEIDTQQLPNRSSYLEEIRQHLSQNIEDLEFIE</sequence>
<evidence type="ECO:0000313" key="4">
    <source>
        <dbReference type="Proteomes" id="UP000019102"/>
    </source>
</evidence>
<dbReference type="InterPro" id="IPR029052">
    <property type="entry name" value="Metallo-depent_PP-like"/>
</dbReference>
<dbReference type="CDD" id="cd07381">
    <property type="entry name" value="MPP_CapA"/>
    <property type="match status" value="1"/>
</dbReference>
<keyword evidence="4" id="KW-1185">Reference proteome</keyword>